<proteinExistence type="predicted"/>
<dbReference type="AlphaFoldDB" id="A0A8S3VF51"/>
<dbReference type="OrthoDB" id="6143473at2759"/>
<keyword evidence="2" id="KW-1185">Reference proteome</keyword>
<reference evidence="1" key="1">
    <citation type="submission" date="2021-03" db="EMBL/GenBank/DDBJ databases">
        <authorList>
            <person name="Bekaert M."/>
        </authorList>
    </citation>
    <scope>NUCLEOTIDE SEQUENCE</scope>
</reference>
<evidence type="ECO:0000313" key="2">
    <source>
        <dbReference type="Proteomes" id="UP000683360"/>
    </source>
</evidence>
<name>A0A8S3VF51_MYTED</name>
<comment type="caution">
    <text evidence="1">The sequence shown here is derived from an EMBL/GenBank/DDBJ whole genome shotgun (WGS) entry which is preliminary data.</text>
</comment>
<organism evidence="1 2">
    <name type="scientific">Mytilus edulis</name>
    <name type="common">Blue mussel</name>
    <dbReference type="NCBI Taxonomy" id="6550"/>
    <lineage>
        <taxon>Eukaryota</taxon>
        <taxon>Metazoa</taxon>
        <taxon>Spiralia</taxon>
        <taxon>Lophotrochozoa</taxon>
        <taxon>Mollusca</taxon>
        <taxon>Bivalvia</taxon>
        <taxon>Autobranchia</taxon>
        <taxon>Pteriomorphia</taxon>
        <taxon>Mytilida</taxon>
        <taxon>Mytiloidea</taxon>
        <taxon>Mytilidae</taxon>
        <taxon>Mytilinae</taxon>
        <taxon>Mytilus</taxon>
    </lineage>
</organism>
<gene>
    <name evidence="1" type="ORF">MEDL_67239</name>
</gene>
<accession>A0A8S3VF51</accession>
<evidence type="ECO:0000313" key="1">
    <source>
        <dbReference type="EMBL" id="CAG2255851.1"/>
    </source>
</evidence>
<protein>
    <submittedName>
        <fullName evidence="1">Uncharacterized protein</fullName>
    </submittedName>
</protein>
<dbReference type="Proteomes" id="UP000683360">
    <property type="component" value="Unassembled WGS sequence"/>
</dbReference>
<dbReference type="EMBL" id="CAJPWZ010003287">
    <property type="protein sequence ID" value="CAG2255851.1"/>
    <property type="molecule type" value="Genomic_DNA"/>
</dbReference>
<sequence>MGKYETAIPFINSITSDEDGKLWIADGKQCMTQLEIKDAVNILNSYTIEGELNEIRCLNKNKIYFTSSTKVLCLSRKDNIKMLKDFAPINVFTIHLSRGNEIIVGTDLRETETTKDQPVLIRLAFDGKIIQVYKNQSRQLLTRDIVRCCTTLKDGTICYLDSSYSYMICWICCPYRQQWNNSVEVQWEHFYQF</sequence>